<evidence type="ECO:0000313" key="2">
    <source>
        <dbReference type="Proteomes" id="UP001163603"/>
    </source>
</evidence>
<evidence type="ECO:0000313" key="1">
    <source>
        <dbReference type="EMBL" id="KAJ0016785.1"/>
    </source>
</evidence>
<name>A0ACC0XH06_9ROSI</name>
<proteinExistence type="predicted"/>
<comment type="caution">
    <text evidence="1">The sequence shown here is derived from an EMBL/GenBank/DDBJ whole genome shotgun (WGS) entry which is preliminary data.</text>
</comment>
<accession>A0ACC0XH06</accession>
<keyword evidence="2" id="KW-1185">Reference proteome</keyword>
<sequence length="62" mass="6693">MNALHSKNKAGFVDGTLKKPDVASPDFQPWIQCNAVVLAWLLSALSKELQSSAAHIETATEI</sequence>
<reference evidence="2" key="1">
    <citation type="journal article" date="2023" name="G3 (Bethesda)">
        <title>Genome assembly and association tests identify interacting loci associated with vigor, precocity, and sex in interspecific pistachio rootstocks.</title>
        <authorList>
            <person name="Palmer W."/>
            <person name="Jacygrad E."/>
            <person name="Sagayaradj S."/>
            <person name="Cavanaugh K."/>
            <person name="Han R."/>
            <person name="Bertier L."/>
            <person name="Beede B."/>
            <person name="Kafkas S."/>
            <person name="Golino D."/>
            <person name="Preece J."/>
            <person name="Michelmore R."/>
        </authorList>
    </citation>
    <scope>NUCLEOTIDE SEQUENCE [LARGE SCALE GENOMIC DNA]</scope>
</reference>
<dbReference type="Proteomes" id="UP001163603">
    <property type="component" value="Chromosome 12"/>
</dbReference>
<dbReference type="EMBL" id="CM047747">
    <property type="protein sequence ID" value="KAJ0016785.1"/>
    <property type="molecule type" value="Genomic_DNA"/>
</dbReference>
<gene>
    <name evidence="1" type="ORF">Pint_10899</name>
</gene>
<protein>
    <submittedName>
        <fullName evidence="1">Uncharacterized protein</fullName>
    </submittedName>
</protein>
<organism evidence="1 2">
    <name type="scientific">Pistacia integerrima</name>
    <dbReference type="NCBI Taxonomy" id="434235"/>
    <lineage>
        <taxon>Eukaryota</taxon>
        <taxon>Viridiplantae</taxon>
        <taxon>Streptophyta</taxon>
        <taxon>Embryophyta</taxon>
        <taxon>Tracheophyta</taxon>
        <taxon>Spermatophyta</taxon>
        <taxon>Magnoliopsida</taxon>
        <taxon>eudicotyledons</taxon>
        <taxon>Gunneridae</taxon>
        <taxon>Pentapetalae</taxon>
        <taxon>rosids</taxon>
        <taxon>malvids</taxon>
        <taxon>Sapindales</taxon>
        <taxon>Anacardiaceae</taxon>
        <taxon>Pistacia</taxon>
    </lineage>
</organism>